<sequence>MDQHKAPQYMFRPLISSVPATNLRPIFSRNSSLITSSNASSEQGVINVAFDVEGRELESTEQLIGWERAEDETHEEVFLFERADEIIKDASHEALYRKPKRLEEDFGKISSKKFDSEDIQNPMVRIGMH</sequence>
<dbReference type="EMBL" id="JBBWWQ010000012">
    <property type="protein sequence ID" value="KAK8934758.1"/>
    <property type="molecule type" value="Genomic_DNA"/>
</dbReference>
<protein>
    <submittedName>
        <fullName evidence="1">Uncharacterized protein</fullName>
    </submittedName>
</protein>
<name>A0AAP0G2R8_9ASPA</name>
<comment type="caution">
    <text evidence="1">The sequence shown here is derived from an EMBL/GenBank/DDBJ whole genome shotgun (WGS) entry which is preliminary data.</text>
</comment>
<evidence type="ECO:0000313" key="1">
    <source>
        <dbReference type="EMBL" id="KAK8934758.1"/>
    </source>
</evidence>
<dbReference type="AlphaFoldDB" id="A0AAP0G2R8"/>
<reference evidence="1 2" key="1">
    <citation type="journal article" date="2022" name="Nat. Plants">
        <title>Genomes of leafy and leafless Platanthera orchids illuminate the evolution of mycoheterotrophy.</title>
        <authorList>
            <person name="Li M.H."/>
            <person name="Liu K.W."/>
            <person name="Li Z."/>
            <person name="Lu H.C."/>
            <person name="Ye Q.L."/>
            <person name="Zhang D."/>
            <person name="Wang J.Y."/>
            <person name="Li Y.F."/>
            <person name="Zhong Z.M."/>
            <person name="Liu X."/>
            <person name="Yu X."/>
            <person name="Liu D.K."/>
            <person name="Tu X.D."/>
            <person name="Liu B."/>
            <person name="Hao Y."/>
            <person name="Liao X.Y."/>
            <person name="Jiang Y.T."/>
            <person name="Sun W.H."/>
            <person name="Chen J."/>
            <person name="Chen Y.Q."/>
            <person name="Ai Y."/>
            <person name="Zhai J.W."/>
            <person name="Wu S.S."/>
            <person name="Zhou Z."/>
            <person name="Hsiao Y.Y."/>
            <person name="Wu W.L."/>
            <person name="Chen Y.Y."/>
            <person name="Lin Y.F."/>
            <person name="Hsu J.L."/>
            <person name="Li C.Y."/>
            <person name="Wang Z.W."/>
            <person name="Zhao X."/>
            <person name="Zhong W.Y."/>
            <person name="Ma X.K."/>
            <person name="Ma L."/>
            <person name="Huang J."/>
            <person name="Chen G.Z."/>
            <person name="Huang M.Z."/>
            <person name="Huang L."/>
            <person name="Peng D.H."/>
            <person name="Luo Y.B."/>
            <person name="Zou S.Q."/>
            <person name="Chen S.P."/>
            <person name="Lan S."/>
            <person name="Tsai W.C."/>
            <person name="Van de Peer Y."/>
            <person name="Liu Z.J."/>
        </authorList>
    </citation>
    <scope>NUCLEOTIDE SEQUENCE [LARGE SCALE GENOMIC DNA]</scope>
    <source>
        <strain evidence="1">Lor287</strain>
    </source>
</reference>
<organism evidence="1 2">
    <name type="scientific">Platanthera zijinensis</name>
    <dbReference type="NCBI Taxonomy" id="2320716"/>
    <lineage>
        <taxon>Eukaryota</taxon>
        <taxon>Viridiplantae</taxon>
        <taxon>Streptophyta</taxon>
        <taxon>Embryophyta</taxon>
        <taxon>Tracheophyta</taxon>
        <taxon>Spermatophyta</taxon>
        <taxon>Magnoliopsida</taxon>
        <taxon>Liliopsida</taxon>
        <taxon>Asparagales</taxon>
        <taxon>Orchidaceae</taxon>
        <taxon>Orchidoideae</taxon>
        <taxon>Orchideae</taxon>
        <taxon>Orchidinae</taxon>
        <taxon>Platanthera</taxon>
    </lineage>
</organism>
<accession>A0AAP0G2R8</accession>
<gene>
    <name evidence="1" type="ORF">KSP39_PZI014459</name>
</gene>
<keyword evidence="2" id="KW-1185">Reference proteome</keyword>
<dbReference type="Proteomes" id="UP001418222">
    <property type="component" value="Unassembled WGS sequence"/>
</dbReference>
<evidence type="ECO:0000313" key="2">
    <source>
        <dbReference type="Proteomes" id="UP001418222"/>
    </source>
</evidence>
<proteinExistence type="predicted"/>